<dbReference type="GO" id="GO:0020037">
    <property type="term" value="F:heme binding"/>
    <property type="evidence" value="ECO:0007669"/>
    <property type="project" value="InterPro"/>
</dbReference>
<dbReference type="PRINTS" id="PR00463">
    <property type="entry name" value="EP450I"/>
</dbReference>
<dbReference type="OrthoDB" id="2789670at2759"/>
<dbReference type="GO" id="GO:0016020">
    <property type="term" value="C:membrane"/>
    <property type="evidence" value="ECO:0007669"/>
    <property type="project" value="UniProtKB-SubCell"/>
</dbReference>
<evidence type="ECO:0000256" key="4">
    <source>
        <dbReference type="ARBA" id="ARBA00022617"/>
    </source>
</evidence>
<dbReference type="OMA" id="NVIRCFT"/>
<keyword evidence="9" id="KW-0472">Membrane</keyword>
<dbReference type="AlphaFoldDB" id="A0A3B4C3Z2"/>
<dbReference type="GO" id="GO:0006082">
    <property type="term" value="P:organic acid metabolic process"/>
    <property type="evidence" value="ECO:0007669"/>
    <property type="project" value="TreeGrafter"/>
</dbReference>
<feature type="binding site" description="axial binding residue" evidence="10">
    <location>
        <position position="432"/>
    </location>
    <ligand>
        <name>heme</name>
        <dbReference type="ChEBI" id="CHEBI:30413"/>
    </ligand>
    <ligandPart>
        <name>Fe</name>
        <dbReference type="ChEBI" id="CHEBI:18248"/>
    </ligandPart>
</feature>
<keyword evidence="12" id="KW-0732">Signal</keyword>
<keyword evidence="8 11" id="KW-0503">Monooxygenase</keyword>
<dbReference type="InterPro" id="IPR001128">
    <property type="entry name" value="Cyt_P450"/>
</dbReference>
<evidence type="ECO:0000256" key="7">
    <source>
        <dbReference type="ARBA" id="ARBA00023004"/>
    </source>
</evidence>
<feature type="chain" id="PRO_5043590551" description="Cytochrome P450, family 2, subfamily X, polypeptide 9" evidence="12">
    <location>
        <begin position="22"/>
        <end position="492"/>
    </location>
</feature>
<dbReference type="GO" id="GO:0006805">
    <property type="term" value="P:xenobiotic metabolic process"/>
    <property type="evidence" value="ECO:0007669"/>
    <property type="project" value="TreeGrafter"/>
</dbReference>
<dbReference type="InterPro" id="IPR017972">
    <property type="entry name" value="Cyt_P450_CS"/>
</dbReference>
<dbReference type="Pfam" id="PF00067">
    <property type="entry name" value="p450"/>
    <property type="match status" value="1"/>
</dbReference>
<evidence type="ECO:0000256" key="8">
    <source>
        <dbReference type="ARBA" id="ARBA00023033"/>
    </source>
</evidence>
<sequence length="492" mass="56228">MLGSLVLIWIFILLFFLFVRIQRPKNFPPGPRPAPIFGNLFELNITNPLKDFKRLAERYGNVYSLYFGARPAVVLTGLKAVKEALVTNGVDFSGRPQNLLVSDAADGKGIILVDYGTTWKEHRRFALMTLRNFGMGKQTMEDRILGETEHLVARLEKSAGGFVNPQTLFHDAASNIIYLVLFGTRYDYEDDNHKVYVRCFTENTKITNGPWGMIYDTLPMLRSLPLPFRKVFKNFHTIEKMVLTMISKHKKTRVPGEPRDFVDCYLDELEKVCWCYCEGFCDVTLERYIIDLHVAGLDTTANTLLTAFLYLTACPDIQERCQQEIDEVLEGKAHACFEDRLNMPYTQAVVHECQRIAITVPTAFHSTSRDTELMGYSIPKGTFVIANLASVLSEEGQWKFPHEFNPANFLNEQGQFEKPEAFLPFSAGPRMCLGEGLARMELFLILVTVLRRFQFFWPEDAGEPDFTPLYGVTLTPKPYRMGVRLRQPATEM</sequence>
<comment type="cofactor">
    <cofactor evidence="1 10">
        <name>heme</name>
        <dbReference type="ChEBI" id="CHEBI:30413"/>
    </cofactor>
</comment>
<evidence type="ECO:0000256" key="1">
    <source>
        <dbReference type="ARBA" id="ARBA00001971"/>
    </source>
</evidence>
<dbReference type="PROSITE" id="PS00086">
    <property type="entry name" value="CYTOCHROME_P450"/>
    <property type="match status" value="1"/>
</dbReference>
<evidence type="ECO:0000256" key="10">
    <source>
        <dbReference type="PIRSR" id="PIRSR602401-1"/>
    </source>
</evidence>
<accession>A0A3B4C3Z2</accession>
<dbReference type="PRINTS" id="PR00385">
    <property type="entry name" value="P450"/>
</dbReference>
<dbReference type="PANTHER" id="PTHR24300">
    <property type="entry name" value="CYTOCHROME P450 508A4-RELATED"/>
    <property type="match status" value="1"/>
</dbReference>
<dbReference type="InterPro" id="IPR036396">
    <property type="entry name" value="Cyt_P450_sf"/>
</dbReference>
<dbReference type="PANTHER" id="PTHR24300:SF327">
    <property type="entry name" value="CYTOCHROME P450 2F2-RELATED"/>
    <property type="match status" value="1"/>
</dbReference>
<evidence type="ECO:0000313" key="13">
    <source>
        <dbReference type="Ensembl" id="ENSPNAP00000006617.2"/>
    </source>
</evidence>
<evidence type="ECO:0000256" key="6">
    <source>
        <dbReference type="ARBA" id="ARBA00023002"/>
    </source>
</evidence>
<dbReference type="InterPro" id="IPR002401">
    <property type="entry name" value="Cyt_P450_E_grp-I"/>
</dbReference>
<reference evidence="13 14" key="1">
    <citation type="submission" date="2020-10" db="EMBL/GenBank/DDBJ databases">
        <title>Pygocentrus nattereri (red-bellied piranha) genome, fPygNat1, primary haplotype.</title>
        <authorList>
            <person name="Myers G."/>
            <person name="Meyer A."/>
            <person name="Karagic N."/>
            <person name="Pippel M."/>
            <person name="Winkler S."/>
            <person name="Tracey A."/>
            <person name="Wood J."/>
            <person name="Formenti G."/>
            <person name="Howe K."/>
            <person name="Fedrigo O."/>
            <person name="Jarvis E.D."/>
        </authorList>
    </citation>
    <scope>NUCLEOTIDE SEQUENCE [LARGE SCALE GENOMIC DNA]</scope>
</reference>
<name>A0A3B4C3Z2_PYGNA</name>
<dbReference type="InterPro" id="IPR050182">
    <property type="entry name" value="Cytochrome_P450_fam2"/>
</dbReference>
<dbReference type="GeneTree" id="ENSGT00940000163301"/>
<dbReference type="Ensembl" id="ENSPNAT00000003237.2">
    <property type="protein sequence ID" value="ENSPNAP00000006617.2"/>
    <property type="gene ID" value="ENSPNAG00000002314.2"/>
</dbReference>
<dbReference type="SUPFAM" id="SSF48264">
    <property type="entry name" value="Cytochrome P450"/>
    <property type="match status" value="1"/>
</dbReference>
<evidence type="ECO:0000256" key="2">
    <source>
        <dbReference type="ARBA" id="ARBA00004370"/>
    </source>
</evidence>
<keyword evidence="4 10" id="KW-0349">Heme</keyword>
<keyword evidence="14" id="KW-1185">Reference proteome</keyword>
<evidence type="ECO:0000256" key="5">
    <source>
        <dbReference type="ARBA" id="ARBA00022723"/>
    </source>
</evidence>
<evidence type="ECO:0000313" key="14">
    <source>
        <dbReference type="Proteomes" id="UP001501920"/>
    </source>
</evidence>
<reference evidence="13" key="2">
    <citation type="submission" date="2025-08" db="UniProtKB">
        <authorList>
            <consortium name="Ensembl"/>
        </authorList>
    </citation>
    <scope>IDENTIFICATION</scope>
</reference>
<organism evidence="13 14">
    <name type="scientific">Pygocentrus nattereri</name>
    <name type="common">Red-bellied piranha</name>
    <dbReference type="NCBI Taxonomy" id="42514"/>
    <lineage>
        <taxon>Eukaryota</taxon>
        <taxon>Metazoa</taxon>
        <taxon>Chordata</taxon>
        <taxon>Craniata</taxon>
        <taxon>Vertebrata</taxon>
        <taxon>Euteleostomi</taxon>
        <taxon>Actinopterygii</taxon>
        <taxon>Neopterygii</taxon>
        <taxon>Teleostei</taxon>
        <taxon>Ostariophysi</taxon>
        <taxon>Characiformes</taxon>
        <taxon>Characoidei</taxon>
        <taxon>Pygocentrus</taxon>
    </lineage>
</organism>
<evidence type="ECO:0000256" key="12">
    <source>
        <dbReference type="SAM" id="SignalP"/>
    </source>
</evidence>
<evidence type="ECO:0000256" key="9">
    <source>
        <dbReference type="ARBA" id="ARBA00023136"/>
    </source>
</evidence>
<keyword evidence="5 10" id="KW-0479">Metal-binding</keyword>
<proteinExistence type="inferred from homology"/>
<dbReference type="Proteomes" id="UP001501920">
    <property type="component" value="Chromosome 8"/>
</dbReference>
<dbReference type="GO" id="GO:0005506">
    <property type="term" value="F:iron ion binding"/>
    <property type="evidence" value="ECO:0007669"/>
    <property type="project" value="InterPro"/>
</dbReference>
<comment type="subcellular location">
    <subcellularLocation>
        <location evidence="2">Membrane</location>
    </subcellularLocation>
</comment>
<feature type="signal peptide" evidence="12">
    <location>
        <begin position="1"/>
        <end position="21"/>
    </location>
</feature>
<dbReference type="GO" id="GO:0016712">
    <property type="term" value="F:oxidoreductase activity, acting on paired donors, with incorporation or reduction of molecular oxygen, reduced flavin or flavoprotein as one donor, and incorporation of one atom of oxygen"/>
    <property type="evidence" value="ECO:0007669"/>
    <property type="project" value="TreeGrafter"/>
</dbReference>
<dbReference type="GO" id="GO:0005737">
    <property type="term" value="C:cytoplasm"/>
    <property type="evidence" value="ECO:0007669"/>
    <property type="project" value="TreeGrafter"/>
</dbReference>
<reference evidence="13" key="3">
    <citation type="submission" date="2025-09" db="UniProtKB">
        <authorList>
            <consortium name="Ensembl"/>
        </authorList>
    </citation>
    <scope>IDENTIFICATION</scope>
</reference>
<evidence type="ECO:0008006" key="15">
    <source>
        <dbReference type="Google" id="ProtNLM"/>
    </source>
</evidence>
<protein>
    <recommendedName>
        <fullName evidence="15">Cytochrome P450, family 2, subfamily X, polypeptide 9</fullName>
    </recommendedName>
</protein>
<dbReference type="FunFam" id="1.10.630.10:FF:000004">
    <property type="entry name" value="cytochrome P450 2D15 isoform X1"/>
    <property type="match status" value="1"/>
</dbReference>
<evidence type="ECO:0000256" key="11">
    <source>
        <dbReference type="RuleBase" id="RU000461"/>
    </source>
</evidence>
<keyword evidence="6 11" id="KW-0560">Oxidoreductase</keyword>
<comment type="similarity">
    <text evidence="3 11">Belongs to the cytochrome P450 family.</text>
</comment>
<keyword evidence="7 10" id="KW-0408">Iron</keyword>
<dbReference type="Gene3D" id="1.10.630.10">
    <property type="entry name" value="Cytochrome P450"/>
    <property type="match status" value="1"/>
</dbReference>
<dbReference type="STRING" id="42514.ENSPNAP00000006617"/>
<evidence type="ECO:0000256" key="3">
    <source>
        <dbReference type="ARBA" id="ARBA00010617"/>
    </source>
</evidence>